<comment type="similarity">
    <text evidence="1">Belongs to the complex I 24 kDa subunit family.</text>
</comment>
<dbReference type="PROSITE" id="PS01099">
    <property type="entry name" value="COMPLEX1_24K"/>
    <property type="match status" value="1"/>
</dbReference>
<dbReference type="InterPro" id="IPR036249">
    <property type="entry name" value="Thioredoxin-like_sf"/>
</dbReference>
<dbReference type="GO" id="GO:0051537">
    <property type="term" value="F:2 iron, 2 sulfur cluster binding"/>
    <property type="evidence" value="ECO:0007669"/>
    <property type="project" value="UniProtKB-KW"/>
</dbReference>
<dbReference type="PIRSF" id="PIRSF000216">
    <property type="entry name" value="NADH_DH_24kDa"/>
    <property type="match status" value="1"/>
</dbReference>
<dbReference type="FunFam" id="1.10.10.1590:FF:000001">
    <property type="entry name" value="NADH-quinone oxidoreductase subunit E"/>
    <property type="match status" value="1"/>
</dbReference>
<name>A0A2D3WDD7_9BACT</name>
<evidence type="ECO:0000256" key="8">
    <source>
        <dbReference type="ARBA" id="ARBA00034078"/>
    </source>
</evidence>
<dbReference type="CDD" id="cd03064">
    <property type="entry name" value="TRX_Fd_NuoE"/>
    <property type="match status" value="1"/>
</dbReference>
<keyword evidence="2 9" id="KW-0001">2Fe-2S</keyword>
<dbReference type="GO" id="GO:0031090">
    <property type="term" value="C:organelle membrane"/>
    <property type="evidence" value="ECO:0007669"/>
    <property type="project" value="UniProtKB-ARBA"/>
</dbReference>
<dbReference type="GO" id="GO:0008324">
    <property type="term" value="F:monoatomic cation transmembrane transporter activity"/>
    <property type="evidence" value="ECO:0007669"/>
    <property type="project" value="UniProtKB-ARBA"/>
</dbReference>
<sequence>MSRFGFNWENEEKFDALLERYPDKQSLMLPALWMVQYQEGWISLDAIRFIAKKLERTPMEVYSVASFYTMFQLQPVGKYHIQLCRTLSCMLCGSKNIQEYLQHKLGIKVGETSPDRQFTLSLVECLGSCGTAPCMRLNDTYIENLTPEKIDEILDGLCHDR</sequence>
<comment type="caution">
    <text evidence="10">The sequence shown here is derived from an EMBL/GenBank/DDBJ whole genome shotgun (WGS) entry which is preliminary data.</text>
</comment>
<dbReference type="GO" id="GO:0046872">
    <property type="term" value="F:metal ion binding"/>
    <property type="evidence" value="ECO:0007669"/>
    <property type="project" value="UniProtKB-KW"/>
</dbReference>
<evidence type="ECO:0000256" key="6">
    <source>
        <dbReference type="ARBA" id="ARBA00023014"/>
    </source>
</evidence>
<keyword evidence="4" id="KW-1278">Translocase</keyword>
<evidence type="ECO:0000256" key="7">
    <source>
        <dbReference type="ARBA" id="ARBA00023027"/>
    </source>
</evidence>
<dbReference type="GO" id="GO:0031967">
    <property type="term" value="C:organelle envelope"/>
    <property type="evidence" value="ECO:0007669"/>
    <property type="project" value="UniProtKB-ARBA"/>
</dbReference>
<evidence type="ECO:0000256" key="2">
    <source>
        <dbReference type="ARBA" id="ARBA00022714"/>
    </source>
</evidence>
<organism evidence="10 11">
    <name type="scientific">Sulfurospirillum cavolei</name>
    <dbReference type="NCBI Taxonomy" id="366522"/>
    <lineage>
        <taxon>Bacteria</taxon>
        <taxon>Pseudomonadati</taxon>
        <taxon>Campylobacterota</taxon>
        <taxon>Epsilonproteobacteria</taxon>
        <taxon>Campylobacterales</taxon>
        <taxon>Sulfurospirillaceae</taxon>
        <taxon>Sulfurospirillum</taxon>
    </lineage>
</organism>
<feature type="binding site" evidence="9">
    <location>
        <position position="89"/>
    </location>
    <ligand>
        <name>[2Fe-2S] cluster</name>
        <dbReference type="ChEBI" id="CHEBI:190135"/>
    </ligand>
</feature>
<keyword evidence="7" id="KW-0520">NAD</keyword>
<protein>
    <submittedName>
        <fullName evidence="10">NADH-quinone oxidoreductase subunit NuoE</fullName>
    </submittedName>
</protein>
<dbReference type="InterPro" id="IPR041921">
    <property type="entry name" value="NuoE_N"/>
</dbReference>
<dbReference type="GO" id="GO:1902494">
    <property type="term" value="C:catalytic complex"/>
    <property type="evidence" value="ECO:0007669"/>
    <property type="project" value="UniProtKB-ARBA"/>
</dbReference>
<feature type="binding site" evidence="9">
    <location>
        <position position="125"/>
    </location>
    <ligand>
        <name>[2Fe-2S] cluster</name>
        <dbReference type="ChEBI" id="CHEBI:190135"/>
    </ligand>
</feature>
<evidence type="ECO:0000256" key="9">
    <source>
        <dbReference type="PIRSR" id="PIRSR000216-1"/>
    </source>
</evidence>
<keyword evidence="3 9" id="KW-0479">Metal-binding</keyword>
<dbReference type="GO" id="GO:0098662">
    <property type="term" value="P:inorganic cation transmembrane transport"/>
    <property type="evidence" value="ECO:0007669"/>
    <property type="project" value="UniProtKB-ARBA"/>
</dbReference>
<feature type="binding site" evidence="9">
    <location>
        <position position="129"/>
    </location>
    <ligand>
        <name>[2Fe-2S] cluster</name>
        <dbReference type="ChEBI" id="CHEBI:190135"/>
    </ligand>
</feature>
<comment type="cofactor">
    <cofactor evidence="9">
        <name>[2Fe-2S] cluster</name>
        <dbReference type="ChEBI" id="CHEBI:190135"/>
    </cofactor>
    <text evidence="9">Binds 1 [2Fe-2S] cluster.</text>
</comment>
<evidence type="ECO:0000313" key="11">
    <source>
        <dbReference type="Proteomes" id="UP000231638"/>
    </source>
</evidence>
<dbReference type="FunFam" id="3.40.30.10:FF:000022">
    <property type="entry name" value="NADH dehydrogenase flavoprotein 2, mitochondrial"/>
    <property type="match status" value="1"/>
</dbReference>
<dbReference type="AlphaFoldDB" id="A0A2D3WDD7"/>
<comment type="cofactor">
    <cofactor evidence="8">
        <name>[2Fe-2S] cluster</name>
        <dbReference type="ChEBI" id="CHEBI:190135"/>
    </cofactor>
</comment>
<reference evidence="10 11" key="1">
    <citation type="journal article" date="2017" name="Front. Microbiol.">
        <title>Comparative Genomic Analysis of the Class Epsilonproteobacteria and Proposed Reclassification to Epsilonbacteraeota (phyl. nov.).</title>
        <authorList>
            <person name="Waite D.W."/>
            <person name="Vanwonterghem I."/>
            <person name="Rinke C."/>
            <person name="Parks D.H."/>
            <person name="Zhang Y."/>
            <person name="Takai K."/>
            <person name="Sievert S.M."/>
            <person name="Simon J."/>
            <person name="Campbell B.J."/>
            <person name="Hanson T.E."/>
            <person name="Woyke T."/>
            <person name="Klotz M.G."/>
            <person name="Hugenholtz P."/>
        </authorList>
    </citation>
    <scope>NUCLEOTIDE SEQUENCE [LARGE SCALE GENOMIC DNA]</scope>
    <source>
        <strain evidence="10">UBA11420</strain>
    </source>
</reference>
<dbReference type="GO" id="GO:0003954">
    <property type="term" value="F:NADH dehydrogenase activity"/>
    <property type="evidence" value="ECO:0007669"/>
    <property type="project" value="TreeGrafter"/>
</dbReference>
<feature type="binding site" evidence="9">
    <location>
        <position position="84"/>
    </location>
    <ligand>
        <name>[2Fe-2S] cluster</name>
        <dbReference type="ChEBI" id="CHEBI:190135"/>
    </ligand>
</feature>
<dbReference type="Gene3D" id="1.10.10.1590">
    <property type="entry name" value="NADH-quinone oxidoreductase subunit E"/>
    <property type="match status" value="1"/>
</dbReference>
<dbReference type="SUPFAM" id="SSF52833">
    <property type="entry name" value="Thioredoxin-like"/>
    <property type="match status" value="1"/>
</dbReference>
<keyword evidence="5 9" id="KW-0408">Iron</keyword>
<gene>
    <name evidence="10" type="ORF">CFH80_08500</name>
</gene>
<dbReference type="GO" id="GO:0098796">
    <property type="term" value="C:membrane protein complex"/>
    <property type="evidence" value="ECO:0007669"/>
    <property type="project" value="UniProtKB-ARBA"/>
</dbReference>
<dbReference type="NCBIfam" id="TIGR01958">
    <property type="entry name" value="nuoE_fam"/>
    <property type="match status" value="1"/>
</dbReference>
<dbReference type="Pfam" id="PF01257">
    <property type="entry name" value="2Fe-2S_thioredx"/>
    <property type="match status" value="1"/>
</dbReference>
<accession>A0A2D3WDD7</accession>
<dbReference type="PANTHER" id="PTHR10371:SF3">
    <property type="entry name" value="NADH DEHYDROGENASE [UBIQUINONE] FLAVOPROTEIN 2, MITOCHONDRIAL"/>
    <property type="match status" value="1"/>
</dbReference>
<dbReference type="GO" id="GO:0022804">
    <property type="term" value="F:active transmembrane transporter activity"/>
    <property type="evidence" value="ECO:0007669"/>
    <property type="project" value="UniProtKB-ARBA"/>
</dbReference>
<dbReference type="STRING" id="366522.GCA_001548055_02335"/>
<evidence type="ECO:0000256" key="5">
    <source>
        <dbReference type="ARBA" id="ARBA00023004"/>
    </source>
</evidence>
<evidence type="ECO:0000256" key="1">
    <source>
        <dbReference type="ARBA" id="ARBA00010643"/>
    </source>
</evidence>
<dbReference type="PANTHER" id="PTHR10371">
    <property type="entry name" value="NADH DEHYDROGENASE UBIQUINONE FLAVOPROTEIN 2, MITOCHONDRIAL"/>
    <property type="match status" value="1"/>
</dbReference>
<dbReference type="Proteomes" id="UP000231638">
    <property type="component" value="Unassembled WGS sequence"/>
</dbReference>
<dbReference type="GO" id="GO:0022890">
    <property type="term" value="F:inorganic cation transmembrane transporter activity"/>
    <property type="evidence" value="ECO:0007669"/>
    <property type="project" value="UniProtKB-ARBA"/>
</dbReference>
<dbReference type="NCBIfam" id="NF005722">
    <property type="entry name" value="PRK07539.1-2"/>
    <property type="match status" value="1"/>
</dbReference>
<proteinExistence type="inferred from homology"/>
<dbReference type="InterPro" id="IPR002023">
    <property type="entry name" value="NuoE-like"/>
</dbReference>
<dbReference type="EMBL" id="DLUG01000220">
    <property type="protein sequence ID" value="DAB35744.1"/>
    <property type="molecule type" value="Genomic_DNA"/>
</dbReference>
<dbReference type="Gene3D" id="3.40.30.10">
    <property type="entry name" value="Glutaredoxin"/>
    <property type="match status" value="1"/>
</dbReference>
<keyword evidence="6 9" id="KW-0411">Iron-sulfur</keyword>
<evidence type="ECO:0000256" key="4">
    <source>
        <dbReference type="ARBA" id="ARBA00022967"/>
    </source>
</evidence>
<dbReference type="InterPro" id="IPR042128">
    <property type="entry name" value="NuoE_dom"/>
</dbReference>
<evidence type="ECO:0000313" key="10">
    <source>
        <dbReference type="EMBL" id="DAB35744.1"/>
    </source>
</evidence>
<evidence type="ECO:0000256" key="3">
    <source>
        <dbReference type="ARBA" id="ARBA00022723"/>
    </source>
</evidence>